<dbReference type="AlphaFoldDB" id="A0A7G9R451"/>
<evidence type="ECO:0000313" key="2">
    <source>
        <dbReference type="Proteomes" id="UP000515976"/>
    </source>
</evidence>
<dbReference type="KEGG" id="pei:H9L10_04950"/>
<reference evidence="1 2" key="1">
    <citation type="submission" date="2020-08" db="EMBL/GenBank/DDBJ databases">
        <title>Genome sequence of Phycicoccus endophyticus JCM 31784T.</title>
        <authorList>
            <person name="Hyun D.-W."/>
            <person name="Bae J.-W."/>
        </authorList>
    </citation>
    <scope>NUCLEOTIDE SEQUENCE [LARGE SCALE GENOMIC DNA]</scope>
    <source>
        <strain evidence="1 2">JCM 31784</strain>
    </source>
</reference>
<dbReference type="EMBL" id="CP060712">
    <property type="protein sequence ID" value="QNN50376.1"/>
    <property type="molecule type" value="Genomic_DNA"/>
</dbReference>
<organism evidence="1 2">
    <name type="scientific">Phycicoccus endophyticus</name>
    <dbReference type="NCBI Taxonomy" id="1690220"/>
    <lineage>
        <taxon>Bacteria</taxon>
        <taxon>Bacillati</taxon>
        <taxon>Actinomycetota</taxon>
        <taxon>Actinomycetes</taxon>
        <taxon>Micrococcales</taxon>
        <taxon>Intrasporangiaceae</taxon>
        <taxon>Phycicoccus</taxon>
    </lineage>
</organism>
<protein>
    <submittedName>
        <fullName evidence="1">Uncharacterized protein</fullName>
    </submittedName>
</protein>
<proteinExistence type="predicted"/>
<dbReference type="RefSeq" id="WP_166097968.1">
    <property type="nucleotide sequence ID" value="NZ_CP060712.1"/>
</dbReference>
<evidence type="ECO:0000313" key="1">
    <source>
        <dbReference type="EMBL" id="QNN50376.1"/>
    </source>
</evidence>
<dbReference type="Proteomes" id="UP000515976">
    <property type="component" value="Chromosome"/>
</dbReference>
<keyword evidence="2" id="KW-1185">Reference proteome</keyword>
<accession>A0A7G9R451</accession>
<name>A0A7G9R451_9MICO</name>
<sequence length="147" mass="16197">MSQPYGPDELDGILHVHPAYLAKAPTSRGLSDLALSIGPPTATCEECMTLSKDQLDKHELWSTIGQVRPKIASALGNADETEAQRLAEWQHALTFTERLKDVEPWRFPDAATPPPTTATRRTGVRAIRPLWQRVSRRRRGCAAACAA</sequence>
<gene>
    <name evidence="1" type="ORF">H9L10_04950</name>
</gene>